<dbReference type="AlphaFoldDB" id="A0AAW8R4S6"/>
<dbReference type="InterPro" id="IPR012823">
    <property type="entry name" value="Flagell_FliJ"/>
</dbReference>
<keyword evidence="8" id="KW-0653">Protein transport</keyword>
<dbReference type="GO" id="GO:0044781">
    <property type="term" value="P:bacterial-type flagellum organization"/>
    <property type="evidence" value="ECO:0007669"/>
    <property type="project" value="UniProtKB-KW"/>
</dbReference>
<evidence type="ECO:0000256" key="6">
    <source>
        <dbReference type="ARBA" id="ARBA00022500"/>
    </source>
</evidence>
<dbReference type="Proteomes" id="UP001249020">
    <property type="component" value="Unassembled WGS sequence"/>
</dbReference>
<keyword evidence="11" id="KW-0966">Cell projection</keyword>
<evidence type="ECO:0000313" key="12">
    <source>
        <dbReference type="Proteomes" id="UP001249020"/>
    </source>
</evidence>
<dbReference type="InterPro" id="IPR052570">
    <property type="entry name" value="FliJ"/>
</dbReference>
<organism evidence="11 12">
    <name type="scientific">Brumicola blandensis</name>
    <dbReference type="NCBI Taxonomy" id="3075611"/>
    <lineage>
        <taxon>Bacteria</taxon>
        <taxon>Pseudomonadati</taxon>
        <taxon>Pseudomonadota</taxon>
        <taxon>Gammaproteobacteria</taxon>
        <taxon>Alteromonadales</taxon>
        <taxon>Alteromonadaceae</taxon>
        <taxon>Brumicola</taxon>
    </lineage>
</organism>
<sequence length="150" mass="17795">MSNLKQLQLVADLETKKEQKFAQDYQQAARNLEENKQKLSGLEQYRLDYLRLIQQKGQSGVEMKELHQHQSFVGKLDRACGQQMQFISQATLVADQRKRQWLAQQKRRKAIELLITNKHQQAQVLENRREQEMFDELAMQKFVRKALHSN</sequence>
<evidence type="ECO:0000256" key="1">
    <source>
        <dbReference type="ARBA" id="ARBA00004413"/>
    </source>
</evidence>
<keyword evidence="11" id="KW-0282">Flagellum</keyword>
<keyword evidence="7" id="KW-1005">Bacterial flagellum biogenesis</keyword>
<evidence type="ECO:0000256" key="5">
    <source>
        <dbReference type="ARBA" id="ARBA00022475"/>
    </source>
</evidence>
<evidence type="ECO:0000313" key="11">
    <source>
        <dbReference type="EMBL" id="MDT0582840.1"/>
    </source>
</evidence>
<evidence type="ECO:0000256" key="7">
    <source>
        <dbReference type="ARBA" id="ARBA00022795"/>
    </source>
</evidence>
<comment type="similarity">
    <text evidence="2">Belongs to the FliJ family.</text>
</comment>
<dbReference type="GO" id="GO:0071973">
    <property type="term" value="P:bacterial-type flagellum-dependent cell motility"/>
    <property type="evidence" value="ECO:0007669"/>
    <property type="project" value="InterPro"/>
</dbReference>
<dbReference type="Pfam" id="PF02050">
    <property type="entry name" value="FliJ"/>
    <property type="match status" value="1"/>
</dbReference>
<protein>
    <recommendedName>
        <fullName evidence="3">Flagellar FliJ protein</fullName>
    </recommendedName>
</protein>
<name>A0AAW8R4S6_9ALTE</name>
<keyword evidence="9" id="KW-0472">Membrane</keyword>
<dbReference type="PANTHER" id="PTHR38786">
    <property type="entry name" value="FLAGELLAR FLIJ PROTEIN"/>
    <property type="match status" value="1"/>
</dbReference>
<keyword evidence="6" id="KW-0145">Chemotaxis</keyword>
<evidence type="ECO:0000256" key="9">
    <source>
        <dbReference type="ARBA" id="ARBA00023136"/>
    </source>
</evidence>
<dbReference type="EMBL" id="JAVRIE010000003">
    <property type="protein sequence ID" value="MDT0582840.1"/>
    <property type="molecule type" value="Genomic_DNA"/>
</dbReference>
<dbReference type="GO" id="GO:0006935">
    <property type="term" value="P:chemotaxis"/>
    <property type="evidence" value="ECO:0007669"/>
    <property type="project" value="UniProtKB-KW"/>
</dbReference>
<dbReference type="InterPro" id="IPR053716">
    <property type="entry name" value="Flag_assembly_chemotaxis_eff"/>
</dbReference>
<keyword evidence="11" id="KW-0969">Cilium</keyword>
<comment type="subcellular location">
    <subcellularLocation>
        <location evidence="1">Cell membrane</location>
        <topology evidence="1">Peripheral membrane protein</topology>
        <orientation evidence="1">Cytoplasmic side</orientation>
    </subcellularLocation>
</comment>
<keyword evidence="5" id="KW-1003">Cell membrane</keyword>
<evidence type="ECO:0000256" key="10">
    <source>
        <dbReference type="ARBA" id="ARBA00023225"/>
    </source>
</evidence>
<keyword evidence="10" id="KW-1006">Bacterial flagellum protein export</keyword>
<accession>A0AAW8R4S6</accession>
<dbReference type="NCBIfam" id="TIGR02473">
    <property type="entry name" value="flagell_FliJ"/>
    <property type="match status" value="1"/>
</dbReference>
<keyword evidence="4" id="KW-0813">Transport</keyword>
<evidence type="ECO:0000256" key="8">
    <source>
        <dbReference type="ARBA" id="ARBA00022927"/>
    </source>
</evidence>
<evidence type="ECO:0000256" key="4">
    <source>
        <dbReference type="ARBA" id="ARBA00022448"/>
    </source>
</evidence>
<evidence type="ECO:0000256" key="2">
    <source>
        <dbReference type="ARBA" id="ARBA00010004"/>
    </source>
</evidence>
<comment type="caution">
    <text evidence="11">The sequence shown here is derived from an EMBL/GenBank/DDBJ whole genome shotgun (WGS) entry which is preliminary data.</text>
</comment>
<dbReference type="GO" id="GO:0015031">
    <property type="term" value="P:protein transport"/>
    <property type="evidence" value="ECO:0007669"/>
    <property type="project" value="UniProtKB-KW"/>
</dbReference>
<gene>
    <name evidence="11" type="primary">fliJ</name>
    <name evidence="11" type="ORF">RM544_09820</name>
</gene>
<dbReference type="RefSeq" id="WP_311361613.1">
    <property type="nucleotide sequence ID" value="NZ_JAVRIE010000003.1"/>
</dbReference>
<evidence type="ECO:0000256" key="3">
    <source>
        <dbReference type="ARBA" id="ARBA00020392"/>
    </source>
</evidence>
<dbReference type="PANTHER" id="PTHR38786:SF1">
    <property type="entry name" value="FLAGELLAR FLIJ PROTEIN"/>
    <property type="match status" value="1"/>
</dbReference>
<keyword evidence="12" id="KW-1185">Reference proteome</keyword>
<dbReference type="Gene3D" id="1.10.287.1700">
    <property type="match status" value="1"/>
</dbReference>
<proteinExistence type="inferred from homology"/>
<dbReference type="GO" id="GO:0009288">
    <property type="term" value="C:bacterial-type flagellum"/>
    <property type="evidence" value="ECO:0007669"/>
    <property type="project" value="InterPro"/>
</dbReference>
<reference evidence="11 12" key="1">
    <citation type="submission" date="2023-09" db="EMBL/GenBank/DDBJ databases">
        <authorList>
            <person name="Rey-Velasco X."/>
        </authorList>
    </citation>
    <scope>NUCLEOTIDE SEQUENCE [LARGE SCALE GENOMIC DNA]</scope>
    <source>
        <strain evidence="11 12">W409</strain>
    </source>
</reference>
<dbReference type="GO" id="GO:0005886">
    <property type="term" value="C:plasma membrane"/>
    <property type="evidence" value="ECO:0007669"/>
    <property type="project" value="UniProtKB-SubCell"/>
</dbReference>